<dbReference type="InterPro" id="IPR001138">
    <property type="entry name" value="Zn2Cys6_DnaBD"/>
</dbReference>
<dbReference type="InterPro" id="IPR036864">
    <property type="entry name" value="Zn2-C6_fun-type_DNA-bd_sf"/>
</dbReference>
<dbReference type="PRINTS" id="PR00755">
    <property type="entry name" value="AFLATOXINBRP"/>
</dbReference>
<dbReference type="PANTHER" id="PTHR47657">
    <property type="entry name" value="STEROL REGULATORY ELEMENT-BINDING PROTEIN ECM22"/>
    <property type="match status" value="1"/>
</dbReference>
<evidence type="ECO:0000256" key="2">
    <source>
        <dbReference type="SAM" id="MobiDB-lite"/>
    </source>
</evidence>
<dbReference type="GO" id="GO:0000981">
    <property type="term" value="F:DNA-binding transcription factor activity, RNA polymerase II-specific"/>
    <property type="evidence" value="ECO:0007669"/>
    <property type="project" value="InterPro"/>
</dbReference>
<dbReference type="Proteomes" id="UP000235786">
    <property type="component" value="Unassembled WGS sequence"/>
</dbReference>
<evidence type="ECO:0000259" key="3">
    <source>
        <dbReference type="PROSITE" id="PS50048"/>
    </source>
</evidence>
<keyword evidence="1" id="KW-0539">Nucleus</keyword>
<dbReference type="PROSITE" id="PS50048">
    <property type="entry name" value="ZN2_CY6_FUNGAL_2"/>
    <property type="match status" value="1"/>
</dbReference>
<dbReference type="OrthoDB" id="3546279at2759"/>
<dbReference type="SMART" id="SM00066">
    <property type="entry name" value="GAL4"/>
    <property type="match status" value="1"/>
</dbReference>
<proteinExistence type="predicted"/>
<evidence type="ECO:0000256" key="1">
    <source>
        <dbReference type="ARBA" id="ARBA00023242"/>
    </source>
</evidence>
<dbReference type="Pfam" id="PF11951">
    <property type="entry name" value="Fungal_trans_2"/>
    <property type="match status" value="1"/>
</dbReference>
<sequence>MADSRGRRQRPHRKSRGGCARCKLRKVKCTETRPSCASCTHRSLLCVYTSEQAQDSDARHSTEASEQQQDSPTPPYASTRSFDQLVSTESTERRLLEMRLLFHFTSFTAKYDFLTSTDEIVLKMWQYTAPSLAFEHPFLLNAIISIAALHTAKTSPERRDMAEVHRTYFNTAISQHRDAVRDLSAANAEAVCLSTVLISMPAFILLQNTEVGSYSPPLQLFRLQAGTVDLFQTALPLVPRTSEVNAIILAAPIVKAFKNDSKKDIYRVPFTNLVRWRAADEIVSAESQDAFSIALGYIGYILTAIESGQHDVIHIRRLLYSVPNNIPPAFVKRLQDNDPRALTILSYYFSLFKAVDGIWWMRGIAEREVLGIQSILPEQWQWAVAWSMEKLASFAASTHLAGIPT</sequence>
<accession>A0A2J6QRT1</accession>
<dbReference type="Gene3D" id="4.10.240.10">
    <property type="entry name" value="Zn(2)-C6 fungal-type DNA-binding domain"/>
    <property type="match status" value="1"/>
</dbReference>
<dbReference type="PANTHER" id="PTHR47657:SF14">
    <property type="entry name" value="ZN(2)-C6 FUNGAL-TYPE DOMAIN-CONTAINING PROTEIN"/>
    <property type="match status" value="1"/>
</dbReference>
<evidence type="ECO:0000313" key="4">
    <source>
        <dbReference type="EMBL" id="PMD28965.1"/>
    </source>
</evidence>
<dbReference type="InterPro" id="IPR052400">
    <property type="entry name" value="Zn2-C6_fungal_TF"/>
</dbReference>
<dbReference type="GO" id="GO:0008270">
    <property type="term" value="F:zinc ion binding"/>
    <property type="evidence" value="ECO:0007669"/>
    <property type="project" value="InterPro"/>
</dbReference>
<feature type="domain" description="Zn(2)-C6 fungal-type" evidence="3">
    <location>
        <begin position="18"/>
        <end position="48"/>
    </location>
</feature>
<name>A0A2J6QRT1_HYAVF</name>
<keyword evidence="5" id="KW-1185">Reference proteome</keyword>
<dbReference type="EMBL" id="KZ613980">
    <property type="protein sequence ID" value="PMD28965.1"/>
    <property type="molecule type" value="Genomic_DNA"/>
</dbReference>
<feature type="region of interest" description="Disordered" evidence="2">
    <location>
        <begin position="57"/>
        <end position="83"/>
    </location>
</feature>
<organism evidence="4 5">
    <name type="scientific">Hyaloscypha variabilis (strain UAMH 11265 / GT02V1 / F)</name>
    <name type="common">Meliniomyces variabilis</name>
    <dbReference type="NCBI Taxonomy" id="1149755"/>
    <lineage>
        <taxon>Eukaryota</taxon>
        <taxon>Fungi</taxon>
        <taxon>Dikarya</taxon>
        <taxon>Ascomycota</taxon>
        <taxon>Pezizomycotina</taxon>
        <taxon>Leotiomycetes</taxon>
        <taxon>Helotiales</taxon>
        <taxon>Hyaloscyphaceae</taxon>
        <taxon>Hyaloscypha</taxon>
        <taxon>Hyaloscypha variabilis</taxon>
    </lineage>
</organism>
<dbReference type="SUPFAM" id="SSF57701">
    <property type="entry name" value="Zn2/Cys6 DNA-binding domain"/>
    <property type="match status" value="1"/>
</dbReference>
<dbReference type="CDD" id="cd00067">
    <property type="entry name" value="GAL4"/>
    <property type="match status" value="1"/>
</dbReference>
<dbReference type="PROSITE" id="PS00463">
    <property type="entry name" value="ZN2_CY6_FUNGAL_1"/>
    <property type="match status" value="1"/>
</dbReference>
<dbReference type="Pfam" id="PF00172">
    <property type="entry name" value="Zn_clus"/>
    <property type="match status" value="1"/>
</dbReference>
<protein>
    <recommendedName>
        <fullName evidence="3">Zn(2)-C6 fungal-type domain-containing protein</fullName>
    </recommendedName>
</protein>
<dbReference type="InterPro" id="IPR021858">
    <property type="entry name" value="Fun_TF"/>
</dbReference>
<evidence type="ECO:0000313" key="5">
    <source>
        <dbReference type="Proteomes" id="UP000235786"/>
    </source>
</evidence>
<reference evidence="4 5" key="1">
    <citation type="submission" date="2016-04" db="EMBL/GenBank/DDBJ databases">
        <title>A degradative enzymes factory behind the ericoid mycorrhizal symbiosis.</title>
        <authorList>
            <consortium name="DOE Joint Genome Institute"/>
            <person name="Martino E."/>
            <person name="Morin E."/>
            <person name="Grelet G."/>
            <person name="Kuo A."/>
            <person name="Kohler A."/>
            <person name="Daghino S."/>
            <person name="Barry K."/>
            <person name="Choi C."/>
            <person name="Cichocki N."/>
            <person name="Clum A."/>
            <person name="Copeland A."/>
            <person name="Hainaut M."/>
            <person name="Haridas S."/>
            <person name="Labutti K."/>
            <person name="Lindquist E."/>
            <person name="Lipzen A."/>
            <person name="Khouja H.-R."/>
            <person name="Murat C."/>
            <person name="Ohm R."/>
            <person name="Olson A."/>
            <person name="Spatafora J."/>
            <person name="Veneault-Fourrey C."/>
            <person name="Henrissat B."/>
            <person name="Grigoriev I."/>
            <person name="Martin F."/>
            <person name="Perotto S."/>
        </authorList>
    </citation>
    <scope>NUCLEOTIDE SEQUENCE [LARGE SCALE GENOMIC DNA]</scope>
    <source>
        <strain evidence="4 5">F</strain>
    </source>
</reference>
<feature type="compositionally biased region" description="Polar residues" evidence="2">
    <location>
        <begin position="64"/>
        <end position="83"/>
    </location>
</feature>
<gene>
    <name evidence="4" type="ORF">L207DRAFT_504817</name>
</gene>
<dbReference type="AlphaFoldDB" id="A0A2J6QRT1"/>
<dbReference type="STRING" id="1149755.A0A2J6QRT1"/>